<dbReference type="EMBL" id="JAJADR010000001">
    <property type="protein sequence ID" value="MCB2406504.1"/>
    <property type="molecule type" value="Genomic_DNA"/>
</dbReference>
<evidence type="ECO:0000313" key="4">
    <source>
        <dbReference type="Proteomes" id="UP001165296"/>
    </source>
</evidence>
<keyword evidence="4" id="KW-1185">Reference proteome</keyword>
<comment type="caution">
    <text evidence="3">The sequence shown here is derived from an EMBL/GenBank/DDBJ whole genome shotgun (WGS) entry which is preliminary data.</text>
</comment>
<gene>
    <name evidence="3" type="ORF">LGH74_00820</name>
</gene>
<feature type="signal peptide" evidence="1">
    <location>
        <begin position="1"/>
        <end position="19"/>
    </location>
</feature>
<accession>A0ABS8AL91</accession>
<dbReference type="Proteomes" id="UP001165296">
    <property type="component" value="Unassembled WGS sequence"/>
</dbReference>
<feature type="chain" id="PRO_5046230081" evidence="1">
    <location>
        <begin position="20"/>
        <end position="1116"/>
    </location>
</feature>
<sequence length="1116" mass="120480">MKKHLLILGLLGLFLPAFGQSDEELPSNMAKELQVSLSTLDQARIKSGVLYDLALPVSEPEKFAGTGEKLNTYANWEQQYAEYYQASLNKASLPSLEELRGRIRARMEHGQVPLLVLNYQYDKLLPNAANEKLITIDSVNAQVYDGPDLSRSPYTQGRVFASALPVETYSGSYQVYVGPEFCFGNVPTQDVWLDTGDGAGWLQRPMGSTVTSLWNTGEATGHTGVLSADNVAQPQPQQQVWVYADGAYATTAVQQARTASIAPDVALGLAASRLWGSYPRARAMGWVKWGAGNTSGKFRKPMVFVEGIDFRELRAGTMCFNYAPGSTGPVPLSTFQSASCLFAGSGAGIYRNGEAGWNEMVDYNGEYKALEKLPALRAQLEQQGYDVVYLDFTDGADLIQNNSMVLVELLDYINNPANRTADAQESVVMGASMGGQVARFALAWMEQQNICHNAKLYVSMDSPHRGANIPLGLQYMVDRLADVWIGAGSAREAKSDLLRPASRQMMIYHFDDGAAMSYRNEWQGWQNSAGSYPSLLRRVAVANGNAQASFQPGSWPGMELLSINQSNWQTLATGDAFAYAMPGASSRGNHNVIFRYSKQYSLKWHYRQVSPSTPAYDTSPGSTYRTAGKFRDKNSSLFNGGPDIHTFMPTISVIDAFVAGPVASPNLSYNVAANIVANRPDRTKYAFDAYFAPSTSEPHVQITNGTSSTQTPNSYYSNNVSWIMNELAQSNNGLSLAAPLVGAAYNYGSAYRRLLSSVRVTDGGELHINNGTLFTSGGTATTQGMPTPANFEISSSNCGTRVTLDNGGSMFVGGVAPYTATLTMNRNSLIDLQSTSLLQINAGSVLRIKAGATLVVRAGNRVQVDGQLIVEPGGYICVANPANIVVGTGGVYTVMSGANTFANPALGLGNLACGSVPVTCSTATVAISSVIVSSTPCQAQYRLTATGTNLGSTIRWTIDGYQDPAFDDSNTATVWLEQGYSTVASSVSINNACVSGNVATASKTVTKLFPKCGQMREAEQRISLYPNPSNDYLLVTSKDPARTSASPQNEALDGQPQYDFQAFSVELYDGRGKRVSQQQTQQGELRLDTSKIPNGLYHIKVTQGKEVLEENISIQH</sequence>
<feature type="domain" description="Secretion system C-terminal sorting" evidence="2">
    <location>
        <begin position="1024"/>
        <end position="1107"/>
    </location>
</feature>
<dbReference type="RefSeq" id="WP_226170456.1">
    <property type="nucleotide sequence ID" value="NZ_JAJADR010000001.1"/>
</dbReference>
<keyword evidence="1" id="KW-0732">Signal</keyword>
<dbReference type="NCBIfam" id="TIGR04183">
    <property type="entry name" value="Por_Secre_tail"/>
    <property type="match status" value="1"/>
</dbReference>
<proteinExistence type="predicted"/>
<organism evidence="3 4">
    <name type="scientific">Hymenobacter lucidus</name>
    <dbReference type="NCBI Taxonomy" id="2880930"/>
    <lineage>
        <taxon>Bacteria</taxon>
        <taxon>Pseudomonadati</taxon>
        <taxon>Bacteroidota</taxon>
        <taxon>Cytophagia</taxon>
        <taxon>Cytophagales</taxon>
        <taxon>Hymenobacteraceae</taxon>
        <taxon>Hymenobacter</taxon>
    </lineage>
</organism>
<dbReference type="Gene3D" id="3.40.50.1820">
    <property type="entry name" value="alpha/beta hydrolase"/>
    <property type="match status" value="1"/>
</dbReference>
<name>A0ABS8AL91_9BACT</name>
<protein>
    <submittedName>
        <fullName evidence="3">T9SS type A sorting domain-containing protein</fullName>
    </submittedName>
</protein>
<evidence type="ECO:0000256" key="1">
    <source>
        <dbReference type="SAM" id="SignalP"/>
    </source>
</evidence>
<dbReference type="InterPro" id="IPR029058">
    <property type="entry name" value="AB_hydrolase_fold"/>
</dbReference>
<reference evidence="3" key="1">
    <citation type="submission" date="2021-10" db="EMBL/GenBank/DDBJ databases">
        <authorList>
            <person name="Dean J.D."/>
            <person name="Kim M.K."/>
            <person name="Newey C.N."/>
            <person name="Stoker T.S."/>
            <person name="Thompson D.W."/>
            <person name="Grose J.H."/>
        </authorList>
    </citation>
    <scope>NUCLEOTIDE SEQUENCE</scope>
    <source>
        <strain evidence="3">BT178</strain>
    </source>
</reference>
<evidence type="ECO:0000259" key="2">
    <source>
        <dbReference type="Pfam" id="PF18962"/>
    </source>
</evidence>
<dbReference type="SUPFAM" id="SSF53474">
    <property type="entry name" value="alpha/beta-Hydrolases"/>
    <property type="match status" value="1"/>
</dbReference>
<evidence type="ECO:0000313" key="3">
    <source>
        <dbReference type="EMBL" id="MCB2406504.1"/>
    </source>
</evidence>
<dbReference type="InterPro" id="IPR026444">
    <property type="entry name" value="Secre_tail"/>
</dbReference>
<dbReference type="Pfam" id="PF18962">
    <property type="entry name" value="Por_Secre_tail"/>
    <property type="match status" value="1"/>
</dbReference>